<keyword evidence="2" id="KW-1185">Reference proteome</keyword>
<name>A0ABQ5GL71_9ASTR</name>
<reference evidence="1" key="2">
    <citation type="submission" date="2022-01" db="EMBL/GenBank/DDBJ databases">
        <authorList>
            <person name="Yamashiro T."/>
            <person name="Shiraishi A."/>
            <person name="Satake H."/>
            <person name="Nakayama K."/>
        </authorList>
    </citation>
    <scope>NUCLEOTIDE SEQUENCE</scope>
</reference>
<comment type="caution">
    <text evidence="1">The sequence shown here is derived from an EMBL/GenBank/DDBJ whole genome shotgun (WGS) entry which is preliminary data.</text>
</comment>
<reference evidence="1" key="1">
    <citation type="journal article" date="2022" name="Int. J. Mol. Sci.">
        <title>Draft Genome of Tanacetum Coccineum: Genomic Comparison of Closely Related Tanacetum-Family Plants.</title>
        <authorList>
            <person name="Yamashiro T."/>
            <person name="Shiraishi A."/>
            <person name="Nakayama K."/>
            <person name="Satake H."/>
        </authorList>
    </citation>
    <scope>NUCLEOTIDE SEQUENCE</scope>
</reference>
<accession>A0ABQ5GL71</accession>
<evidence type="ECO:0008006" key="3">
    <source>
        <dbReference type="Google" id="ProtNLM"/>
    </source>
</evidence>
<organism evidence="1 2">
    <name type="scientific">Tanacetum coccineum</name>
    <dbReference type="NCBI Taxonomy" id="301880"/>
    <lineage>
        <taxon>Eukaryota</taxon>
        <taxon>Viridiplantae</taxon>
        <taxon>Streptophyta</taxon>
        <taxon>Embryophyta</taxon>
        <taxon>Tracheophyta</taxon>
        <taxon>Spermatophyta</taxon>
        <taxon>Magnoliopsida</taxon>
        <taxon>eudicotyledons</taxon>
        <taxon>Gunneridae</taxon>
        <taxon>Pentapetalae</taxon>
        <taxon>asterids</taxon>
        <taxon>campanulids</taxon>
        <taxon>Asterales</taxon>
        <taxon>Asteraceae</taxon>
        <taxon>Asteroideae</taxon>
        <taxon>Anthemideae</taxon>
        <taxon>Anthemidinae</taxon>
        <taxon>Tanacetum</taxon>
    </lineage>
</organism>
<protein>
    <recommendedName>
        <fullName evidence="3">DNA-directed RNA polymerase</fullName>
    </recommendedName>
</protein>
<gene>
    <name evidence="1" type="ORF">Tco_1043003</name>
</gene>
<dbReference type="Proteomes" id="UP001151760">
    <property type="component" value="Unassembled WGS sequence"/>
</dbReference>
<evidence type="ECO:0000313" key="1">
    <source>
        <dbReference type="EMBL" id="GJT76278.1"/>
    </source>
</evidence>
<dbReference type="EMBL" id="BQNB010018610">
    <property type="protein sequence ID" value="GJT76278.1"/>
    <property type="molecule type" value="Genomic_DNA"/>
</dbReference>
<evidence type="ECO:0000313" key="2">
    <source>
        <dbReference type="Proteomes" id="UP001151760"/>
    </source>
</evidence>
<sequence>MKAEGFLRFLREVMIFKNKLRNRVVEARAKIFGHVLNLTGHKKGNKNLRHPFIENGMKMVKSGDMGVVPMQQLNHNIKNKEKFKATNTCVKPMYSIAQPDGSFSINENAVRSTKDIQTAFCAHEIRRIPLTPQDEMRAGMNYFH</sequence>
<proteinExistence type="predicted"/>